<dbReference type="AlphaFoldDB" id="A0A645GXH3"/>
<comment type="caution">
    <text evidence="1">The sequence shown here is derived from an EMBL/GenBank/DDBJ whole genome shotgun (WGS) entry which is preliminary data.</text>
</comment>
<dbReference type="EMBL" id="VSSQ01082947">
    <property type="protein sequence ID" value="MPN31428.1"/>
    <property type="molecule type" value="Genomic_DNA"/>
</dbReference>
<proteinExistence type="predicted"/>
<reference evidence="1" key="1">
    <citation type="submission" date="2019-08" db="EMBL/GenBank/DDBJ databases">
        <authorList>
            <person name="Kucharzyk K."/>
            <person name="Murdoch R.W."/>
            <person name="Higgins S."/>
            <person name="Loffler F."/>
        </authorList>
    </citation>
    <scope>NUCLEOTIDE SEQUENCE</scope>
</reference>
<name>A0A645GXH3_9ZZZZ</name>
<organism evidence="1">
    <name type="scientific">bioreactor metagenome</name>
    <dbReference type="NCBI Taxonomy" id="1076179"/>
    <lineage>
        <taxon>unclassified sequences</taxon>
        <taxon>metagenomes</taxon>
        <taxon>ecological metagenomes</taxon>
    </lineage>
</organism>
<accession>A0A645GXH3</accession>
<gene>
    <name evidence="1" type="ORF">SDC9_178902</name>
</gene>
<evidence type="ECO:0000313" key="1">
    <source>
        <dbReference type="EMBL" id="MPN31428.1"/>
    </source>
</evidence>
<protein>
    <submittedName>
        <fullName evidence="1">Uncharacterized protein</fullName>
    </submittedName>
</protein>
<sequence length="64" mass="7326">MILLDANKEEVSRSTIIEHFGSRIDFTLHIRHADVPLPLTLTCKLSYQEDVVQSEKTVFVEQLA</sequence>